<dbReference type="Proteomes" id="UP000683139">
    <property type="component" value="Unassembled WGS sequence"/>
</dbReference>
<dbReference type="CDD" id="cd24052">
    <property type="entry name" value="ASKHA_NBD_HpPPX-GppA-like"/>
    <property type="match status" value="1"/>
</dbReference>
<dbReference type="InterPro" id="IPR030673">
    <property type="entry name" value="PyroPPase_GppA_Ppx"/>
</dbReference>
<evidence type="ECO:0000256" key="1">
    <source>
        <dbReference type="ARBA" id="ARBA00007125"/>
    </source>
</evidence>
<name>A0A920CZH2_9BACL</name>
<dbReference type="Gene3D" id="3.30.420.150">
    <property type="entry name" value="Exopolyphosphatase. Domain 2"/>
    <property type="match status" value="1"/>
</dbReference>
<comment type="caution">
    <text evidence="5">The sequence shown here is derived from an EMBL/GenBank/DDBJ whole genome shotgun (WGS) entry which is preliminary data.</text>
</comment>
<reference evidence="5" key="1">
    <citation type="submission" date="2021-03" db="EMBL/GenBank/DDBJ databases">
        <title>Antimicrobial resistance genes in bacteria isolated from Japanese honey, and their potential for conferring macrolide and lincosamide resistance in the American foulbrood pathogen Paenibacillus larvae.</title>
        <authorList>
            <person name="Okamoto M."/>
            <person name="Kumagai M."/>
            <person name="Kanamori H."/>
            <person name="Takamatsu D."/>
        </authorList>
    </citation>
    <scope>NUCLEOTIDE SEQUENCE</scope>
    <source>
        <strain evidence="5">J40TS1</strain>
    </source>
</reference>
<dbReference type="PANTHER" id="PTHR30005">
    <property type="entry name" value="EXOPOLYPHOSPHATASE"/>
    <property type="match status" value="1"/>
</dbReference>
<dbReference type="PIRSF" id="PIRSF001267">
    <property type="entry name" value="Pyrophosphatase_GppA_Ppx"/>
    <property type="match status" value="1"/>
</dbReference>
<protein>
    <submittedName>
        <fullName evidence="5">Exopolyphosphatase</fullName>
    </submittedName>
</protein>
<dbReference type="InterPro" id="IPR048950">
    <property type="entry name" value="Ppx_GppA_C"/>
</dbReference>
<dbReference type="GO" id="GO:0016787">
    <property type="term" value="F:hydrolase activity"/>
    <property type="evidence" value="ECO:0007669"/>
    <property type="project" value="UniProtKB-KW"/>
</dbReference>
<evidence type="ECO:0000256" key="2">
    <source>
        <dbReference type="ARBA" id="ARBA00022801"/>
    </source>
</evidence>
<evidence type="ECO:0000313" key="6">
    <source>
        <dbReference type="Proteomes" id="UP000683139"/>
    </source>
</evidence>
<dbReference type="Pfam" id="PF02541">
    <property type="entry name" value="Ppx-GppA"/>
    <property type="match status" value="1"/>
</dbReference>
<dbReference type="SUPFAM" id="SSF109604">
    <property type="entry name" value="HD-domain/PDEase-like"/>
    <property type="match status" value="1"/>
</dbReference>
<dbReference type="SUPFAM" id="SSF53067">
    <property type="entry name" value="Actin-like ATPase domain"/>
    <property type="match status" value="2"/>
</dbReference>
<dbReference type="InterPro" id="IPR003695">
    <property type="entry name" value="Ppx_GppA_N"/>
</dbReference>
<proteinExistence type="inferred from homology"/>
<dbReference type="Pfam" id="PF21447">
    <property type="entry name" value="Ppx-GppA_III"/>
    <property type="match status" value="1"/>
</dbReference>
<dbReference type="Gene3D" id="1.10.3210.10">
    <property type="entry name" value="Hypothetical protein af1432"/>
    <property type="match status" value="1"/>
</dbReference>
<feature type="domain" description="Ppx/GppA phosphatase N-terminal" evidence="3">
    <location>
        <begin position="18"/>
        <end position="301"/>
    </location>
</feature>
<evidence type="ECO:0000259" key="3">
    <source>
        <dbReference type="Pfam" id="PF02541"/>
    </source>
</evidence>
<evidence type="ECO:0000313" key="5">
    <source>
        <dbReference type="EMBL" id="GIP17004.1"/>
    </source>
</evidence>
<dbReference type="AlphaFoldDB" id="A0A920CZH2"/>
<dbReference type="PANTHER" id="PTHR30005:SF0">
    <property type="entry name" value="RETROGRADE REGULATION PROTEIN 2"/>
    <property type="match status" value="1"/>
</dbReference>
<organism evidence="5 6">
    <name type="scientific">Paenibacillus montaniterrae</name>
    <dbReference type="NCBI Taxonomy" id="429341"/>
    <lineage>
        <taxon>Bacteria</taxon>
        <taxon>Bacillati</taxon>
        <taxon>Bacillota</taxon>
        <taxon>Bacilli</taxon>
        <taxon>Bacillales</taxon>
        <taxon>Paenibacillaceae</taxon>
        <taxon>Paenibacillus</taxon>
    </lineage>
</organism>
<keyword evidence="2" id="KW-0378">Hydrolase</keyword>
<feature type="domain" description="Ppx/GppA phosphatase C-terminal" evidence="4">
    <location>
        <begin position="331"/>
        <end position="468"/>
    </location>
</feature>
<dbReference type="GO" id="GO:0006357">
    <property type="term" value="P:regulation of transcription by RNA polymerase II"/>
    <property type="evidence" value="ECO:0007669"/>
    <property type="project" value="TreeGrafter"/>
</dbReference>
<comment type="similarity">
    <text evidence="1">Belongs to the GppA/Ppx family.</text>
</comment>
<accession>A0A920CZH2</accession>
<dbReference type="EMBL" id="BOSE01000004">
    <property type="protein sequence ID" value="GIP17004.1"/>
    <property type="molecule type" value="Genomic_DNA"/>
</dbReference>
<dbReference type="Gene3D" id="3.30.420.40">
    <property type="match status" value="1"/>
</dbReference>
<dbReference type="RefSeq" id="WP_213515783.1">
    <property type="nucleotide sequence ID" value="NZ_BOSE01000004.1"/>
</dbReference>
<evidence type="ECO:0000259" key="4">
    <source>
        <dbReference type="Pfam" id="PF21447"/>
    </source>
</evidence>
<sequence>MSQRYGIIDIGSNSIRLVIYEKTEHGAHRVVDGSKRAARLSSRINEQGFLSQEGIDLLIETLSVFMLLAKQHQLTEIVPIATAAIRNAGNQNEIIKQVEQATGLKIRVLSGVEEAEYGFLGMINSIAVQDGFLLDIGGGSSELTLFLDRKIVHSFSFPFGCVSLNKRFDSKEGLSDAALAELRQEVTAALAQHEWIARYKQLPLIAVGGTARAVGKIHQAAIDYPFAQTHNYHLQALEVDELFQQLRQLPQDKRKKTEGLSKDRVDVIIPGVAILSTVFQYVEATKYVICGAGLRDGVFHKLFFPEQPMQQNPLDYSIENIVALHTAASRDHVEHVSWIAEQLLGCLMENDEGKQPYSVYLLTAAKLYRIGAAIEYYNFAKHTFYLIVHSHLNGLSHKEILLVAAIASYRSKSKARAELKSYGLLISNDELELIYRLGTLLQLAIALDRSETHSIDSLELKIEAEKLYITAKASSDLQLEALKVAEIASDFKKQWGVKPVLKLVTSVN</sequence>
<dbReference type="InterPro" id="IPR050273">
    <property type="entry name" value="GppA/Ppx_hydrolase"/>
</dbReference>
<keyword evidence="6" id="KW-1185">Reference proteome</keyword>
<dbReference type="InterPro" id="IPR043129">
    <property type="entry name" value="ATPase_NBD"/>
</dbReference>
<gene>
    <name evidence="5" type="primary">ppx</name>
    <name evidence="5" type="ORF">J40TS1_26460</name>
</gene>